<dbReference type="InterPro" id="IPR019734">
    <property type="entry name" value="TPR_rpt"/>
</dbReference>
<dbReference type="SMART" id="SM00028">
    <property type="entry name" value="TPR"/>
    <property type="match status" value="3"/>
</dbReference>
<dbReference type="SUPFAM" id="SSF48452">
    <property type="entry name" value="TPR-like"/>
    <property type="match status" value="1"/>
</dbReference>
<comment type="caution">
    <text evidence="3">The sequence shown here is derived from an EMBL/GenBank/DDBJ whole genome shotgun (WGS) entry which is preliminary data.</text>
</comment>
<reference evidence="3 4" key="1">
    <citation type="submission" date="2020-09" db="EMBL/GenBank/DDBJ databases">
        <title>Paenibacillus sp. strain PR3 16S rRNA gene Genome sequencing and assembly.</title>
        <authorList>
            <person name="Kim J."/>
        </authorList>
    </citation>
    <scope>NUCLEOTIDE SEQUENCE [LARGE SCALE GENOMIC DNA]</scope>
    <source>
        <strain evidence="3 4">PR3</strain>
    </source>
</reference>
<dbReference type="PANTHER" id="PTHR43630">
    <property type="entry name" value="POLY-BETA-1,6-N-ACETYL-D-GLUCOSAMINE SYNTHASE"/>
    <property type="match status" value="1"/>
</dbReference>
<dbReference type="PANTHER" id="PTHR43630:SF2">
    <property type="entry name" value="GLYCOSYLTRANSFERASE"/>
    <property type="match status" value="1"/>
</dbReference>
<evidence type="ECO:0000313" key="4">
    <source>
        <dbReference type="Proteomes" id="UP000609346"/>
    </source>
</evidence>
<organism evidence="3 4">
    <name type="scientific">Paenibacillus terricola</name>
    <dbReference type="NCBI Taxonomy" id="2763503"/>
    <lineage>
        <taxon>Bacteria</taxon>
        <taxon>Bacillati</taxon>
        <taxon>Bacillota</taxon>
        <taxon>Bacilli</taxon>
        <taxon>Bacillales</taxon>
        <taxon>Paenibacillaceae</taxon>
        <taxon>Paenibacillus</taxon>
    </lineage>
</organism>
<sequence length="752" mass="80952">MERENLPGVSLCMIVRNEEAFIEACLRSSQPYVTEMIVCDTGSTDRTVTIAQSLGARVVYWEWTDDFAAARNYSISLASQPWILVLDADERLEPMAVEEWRTLLGAEGHWGYYVRLISRLGPTDAEQEGAAVTDAVCRLFRNDARIRFAGIIHEECATAVAALHGQPIAISSLVIRHEGYRSDVVAMRRKGERNASLLTRALAASPDDPLLRYAAGTELLGAGRWLEAAAWLQPLTGQLDESCGFASDVYLKLSHAYRMAGCPDEAVAAAGEGLRVYGDFPDLYEALAAVYMDRDDARAALQVLQQAIAIGKAAPYYSSVEGAGGYRTMYEAGVACERLYDWRGAATFYSAALKERPGLERAWVRLLLLAQGAEGELVQAGMQLWQDAVEQLLMLRGKAEDGESARTLERKRLSVAQLLLQLHEADIVAPYVERLIEGTGERGGWLLGWLRLQQGDLADTERLWAEALPYLQDGEAAMLQVVLDCIGHGRREGLDAVFDEALLLAGDWRSWLQRTMDSGGAGRPLPPVLQLDALLRRLEREHKAGIGSESSYAADGIVGGGTETDRCMKQKAGEGNRAGYGGERTGDEGDDAGCGIERTGEGGNEVGCGVERTGGRGTEAGRGIEQNPREAAEARRGRDNGLAKYACQPAQLRFAGSPFAEELAAGLLAAAAGRWREACDCFAAARSAAAHPLQGRAAASALAAAFAARASETLASGDYASACGAGAADMLPQPLRCCSELRLIALTALYPP</sequence>
<dbReference type="CDD" id="cd02511">
    <property type="entry name" value="Beta4Glucosyltransferase"/>
    <property type="match status" value="1"/>
</dbReference>
<evidence type="ECO:0000256" key="1">
    <source>
        <dbReference type="SAM" id="MobiDB-lite"/>
    </source>
</evidence>
<protein>
    <submittedName>
        <fullName evidence="3">Glycosyltransferase</fullName>
    </submittedName>
</protein>
<feature type="compositionally biased region" description="Basic and acidic residues" evidence="1">
    <location>
        <begin position="627"/>
        <end position="636"/>
    </location>
</feature>
<keyword evidence="4" id="KW-1185">Reference proteome</keyword>
<dbReference type="InterPro" id="IPR001173">
    <property type="entry name" value="Glyco_trans_2-like"/>
</dbReference>
<accession>A0ABR8N2I3</accession>
<evidence type="ECO:0000313" key="3">
    <source>
        <dbReference type="EMBL" id="MBD3920674.1"/>
    </source>
</evidence>
<gene>
    <name evidence="3" type="ORF">H8B09_18055</name>
</gene>
<dbReference type="Gene3D" id="1.25.40.10">
    <property type="entry name" value="Tetratricopeptide repeat domain"/>
    <property type="match status" value="1"/>
</dbReference>
<dbReference type="SUPFAM" id="SSF53448">
    <property type="entry name" value="Nucleotide-diphospho-sugar transferases"/>
    <property type="match status" value="1"/>
</dbReference>
<dbReference type="Pfam" id="PF00535">
    <property type="entry name" value="Glycos_transf_2"/>
    <property type="match status" value="1"/>
</dbReference>
<dbReference type="Proteomes" id="UP000609346">
    <property type="component" value="Unassembled WGS sequence"/>
</dbReference>
<evidence type="ECO:0000259" key="2">
    <source>
        <dbReference type="Pfam" id="PF00535"/>
    </source>
</evidence>
<dbReference type="EMBL" id="JACXZA010000004">
    <property type="protein sequence ID" value="MBD3920674.1"/>
    <property type="molecule type" value="Genomic_DNA"/>
</dbReference>
<feature type="region of interest" description="Disordered" evidence="1">
    <location>
        <begin position="605"/>
        <end position="636"/>
    </location>
</feature>
<feature type="domain" description="Glycosyltransferase 2-like" evidence="2">
    <location>
        <begin position="10"/>
        <end position="108"/>
    </location>
</feature>
<dbReference type="RefSeq" id="WP_191204954.1">
    <property type="nucleotide sequence ID" value="NZ_JACXZA010000004.1"/>
</dbReference>
<dbReference type="InterPro" id="IPR029044">
    <property type="entry name" value="Nucleotide-diphossugar_trans"/>
</dbReference>
<dbReference type="InterPro" id="IPR011990">
    <property type="entry name" value="TPR-like_helical_dom_sf"/>
</dbReference>
<name>A0ABR8N2I3_9BACL</name>
<proteinExistence type="predicted"/>
<dbReference type="Gene3D" id="3.90.550.10">
    <property type="entry name" value="Spore Coat Polysaccharide Biosynthesis Protein SpsA, Chain A"/>
    <property type="match status" value="1"/>
</dbReference>